<dbReference type="InterPro" id="IPR003439">
    <property type="entry name" value="ABC_transporter-like_ATP-bd"/>
</dbReference>
<reference evidence="4 5" key="1">
    <citation type="submission" date="2019-12" db="EMBL/GenBank/DDBJ databases">
        <title>Genome sequence of Streptomyces bambusae.</title>
        <authorList>
            <person name="Bansal K."/>
            <person name="Choksket S."/>
            <person name="Korpole S."/>
            <person name="Patil P.B."/>
        </authorList>
    </citation>
    <scope>NUCLEOTIDE SEQUENCE [LARGE SCALE GENOMIC DNA]</scope>
    <source>
        <strain evidence="4 5">SK60</strain>
    </source>
</reference>
<name>A0ABS6Z6N2_9ACTN</name>
<dbReference type="InterPro" id="IPR003593">
    <property type="entry name" value="AAA+_ATPase"/>
</dbReference>
<dbReference type="GO" id="GO:0005524">
    <property type="term" value="F:ATP binding"/>
    <property type="evidence" value="ECO:0007669"/>
    <property type="project" value="UniProtKB-KW"/>
</dbReference>
<dbReference type="SUPFAM" id="SSF52540">
    <property type="entry name" value="P-loop containing nucleoside triphosphate hydrolases"/>
    <property type="match status" value="2"/>
</dbReference>
<evidence type="ECO:0000256" key="1">
    <source>
        <dbReference type="ARBA" id="ARBA00022741"/>
    </source>
</evidence>
<keyword evidence="5" id="KW-1185">Reference proteome</keyword>
<dbReference type="SMART" id="SM00382">
    <property type="entry name" value="AAA"/>
    <property type="match status" value="2"/>
</dbReference>
<accession>A0ABS6Z6N2</accession>
<dbReference type="InterPro" id="IPR027417">
    <property type="entry name" value="P-loop_NTPase"/>
</dbReference>
<dbReference type="Pfam" id="PF00005">
    <property type="entry name" value="ABC_tran"/>
    <property type="match status" value="2"/>
</dbReference>
<dbReference type="InterPro" id="IPR017871">
    <property type="entry name" value="ABC_transporter-like_CS"/>
</dbReference>
<dbReference type="PROSITE" id="PS00211">
    <property type="entry name" value="ABC_TRANSPORTER_1"/>
    <property type="match status" value="2"/>
</dbReference>
<keyword evidence="1" id="KW-0547">Nucleotide-binding</keyword>
<feature type="domain" description="ABC transporter" evidence="3">
    <location>
        <begin position="399"/>
        <end position="590"/>
    </location>
</feature>
<dbReference type="InterPro" id="IPR051309">
    <property type="entry name" value="ABCF_ATPase"/>
</dbReference>
<dbReference type="PANTHER" id="PTHR42855:SF2">
    <property type="entry name" value="DRUG RESISTANCE ABC TRANSPORTER,ATP-BINDING PROTEIN"/>
    <property type="match status" value="1"/>
</dbReference>
<dbReference type="PANTHER" id="PTHR42855">
    <property type="entry name" value="ABC TRANSPORTER ATP-BINDING SUBUNIT"/>
    <property type="match status" value="1"/>
</dbReference>
<dbReference type="Gene3D" id="3.40.50.300">
    <property type="entry name" value="P-loop containing nucleotide triphosphate hydrolases"/>
    <property type="match status" value="2"/>
</dbReference>
<organism evidence="4 5">
    <name type="scientific">Streptomyces bambusae</name>
    <dbReference type="NCBI Taxonomy" id="1550616"/>
    <lineage>
        <taxon>Bacteria</taxon>
        <taxon>Bacillati</taxon>
        <taxon>Actinomycetota</taxon>
        <taxon>Actinomycetes</taxon>
        <taxon>Kitasatosporales</taxon>
        <taxon>Streptomycetaceae</taxon>
        <taxon>Streptomyces</taxon>
    </lineage>
</organism>
<evidence type="ECO:0000313" key="4">
    <source>
        <dbReference type="EMBL" id="MBW5483430.1"/>
    </source>
</evidence>
<comment type="caution">
    <text evidence="4">The sequence shown here is derived from an EMBL/GenBank/DDBJ whole genome shotgun (WGS) entry which is preliminary data.</text>
</comment>
<dbReference type="PROSITE" id="PS50893">
    <property type="entry name" value="ABC_TRANSPORTER_2"/>
    <property type="match status" value="2"/>
</dbReference>
<evidence type="ECO:0000259" key="3">
    <source>
        <dbReference type="PROSITE" id="PS50893"/>
    </source>
</evidence>
<keyword evidence="2 4" id="KW-0067">ATP-binding</keyword>
<proteinExistence type="predicted"/>
<evidence type="ECO:0000313" key="5">
    <source>
        <dbReference type="Proteomes" id="UP000812013"/>
    </source>
</evidence>
<evidence type="ECO:0000256" key="2">
    <source>
        <dbReference type="ARBA" id="ARBA00022840"/>
    </source>
</evidence>
<feature type="domain" description="ABC transporter" evidence="3">
    <location>
        <begin position="29"/>
        <end position="298"/>
    </location>
</feature>
<sequence>MRASLPLAHHHAVEPKEPPLRTLSAATQIVLSEVTKRYDTHVVLDRVSCTVRPGERVGVVGGNGSGKSTLLRLLAGHEAPDDGTVAVLAPGGTGHLAQTLDLPPAARVGDAIDLALAEIRVLERRIRAAEAGLDRAGPDELTAYDGLLAAYETRGGHDADRRVATTLRRLGERAPLDPDRRLGTLSGGQRSRLALAAVLAAEPELLLLDEPTNDLDDEAVAWLEEHLASRRGTLVAVTHDRLFLDRVTTTVLEVDHDRRALRRYGNGYAGYLTALAAERTRWAREYEEWCAERRRAARLAASNSGNLAAIPRKVPRGFSGAGAFRARSRAHGAMGRIRNARERLERLDRNPVPPPPVPLRFTGRFTAAGPGPDGGGPARDGRGLPCGAGPAEVPSAGAVQVEVEVEVEGLAVSGRLAPVSFRLAPGDRLLVTGPNGAGKTTLLRLLAGERIDGAQGSLRLPARVGLFRQDDLRYDEPRTVREVFGPERAELLTGLGLLGAGDLGRSVRALSAGQRRKLDLADLVAEPLDLLLLDEPTNHLAPSVVEDLEAALAHYTGALVLVTHDRRLRSAFTGRHLELTPAAYEAPAVSR</sequence>
<dbReference type="Proteomes" id="UP000812013">
    <property type="component" value="Unassembled WGS sequence"/>
</dbReference>
<protein>
    <submittedName>
        <fullName evidence="4">ATP-binding cassette domain-containing protein</fullName>
    </submittedName>
</protein>
<dbReference type="EMBL" id="WTFF01000105">
    <property type="protein sequence ID" value="MBW5483430.1"/>
    <property type="molecule type" value="Genomic_DNA"/>
</dbReference>
<gene>
    <name evidence="4" type="ORF">GPJ59_16415</name>
</gene>